<dbReference type="STRING" id="1121439.dsat_0895"/>
<dbReference type="PANTHER" id="PTHR11054:SF0">
    <property type="entry name" value="6-PHOSPHOGLUCONOLACTONASE"/>
    <property type="match status" value="1"/>
</dbReference>
<comment type="caution">
    <text evidence="9">The sequence shown here is derived from an EMBL/GenBank/DDBJ whole genome shotgun (WGS) entry which is preliminary data.</text>
</comment>
<dbReference type="EC" id="3.1.1.31" evidence="5 7"/>
<dbReference type="CDD" id="cd01400">
    <property type="entry name" value="6PGL"/>
    <property type="match status" value="1"/>
</dbReference>
<dbReference type="Pfam" id="PF01182">
    <property type="entry name" value="Glucosamine_iso"/>
    <property type="match status" value="1"/>
</dbReference>
<feature type="domain" description="Glucosamine/galactosamine-6-phosphate isomerase" evidence="8">
    <location>
        <begin position="12"/>
        <end position="234"/>
    </location>
</feature>
<comment type="function">
    <text evidence="2 7">Hydrolysis of 6-phosphogluconolactone to 6-phosphogluconate.</text>
</comment>
<organism evidence="9 10">
    <name type="scientific">Alkalidesulfovibrio alkalitolerans DSM 16529</name>
    <dbReference type="NCBI Taxonomy" id="1121439"/>
    <lineage>
        <taxon>Bacteria</taxon>
        <taxon>Pseudomonadati</taxon>
        <taxon>Thermodesulfobacteriota</taxon>
        <taxon>Desulfovibrionia</taxon>
        <taxon>Desulfovibrionales</taxon>
        <taxon>Desulfovibrionaceae</taxon>
        <taxon>Alkalidesulfovibrio</taxon>
    </lineage>
</organism>
<comment type="pathway">
    <text evidence="3 7">Carbohydrate degradation; pentose phosphate pathway; D-ribulose 5-phosphate from D-glucose 6-phosphate (oxidative stage): step 2/3.</text>
</comment>
<dbReference type="RefSeq" id="WP_020887592.1">
    <property type="nucleotide sequence ID" value="NZ_ATHI01000028.1"/>
</dbReference>
<evidence type="ECO:0000256" key="2">
    <source>
        <dbReference type="ARBA" id="ARBA00002681"/>
    </source>
</evidence>
<dbReference type="UniPathway" id="UPA00115">
    <property type="reaction ID" value="UER00409"/>
</dbReference>
<dbReference type="PATRIC" id="fig|1121439.3.peg.2264"/>
<dbReference type="GO" id="GO:0005975">
    <property type="term" value="P:carbohydrate metabolic process"/>
    <property type="evidence" value="ECO:0007669"/>
    <property type="project" value="UniProtKB-UniRule"/>
</dbReference>
<evidence type="ECO:0000256" key="4">
    <source>
        <dbReference type="ARBA" id="ARBA00010662"/>
    </source>
</evidence>
<dbReference type="OrthoDB" id="9810967at2"/>
<dbReference type="GO" id="GO:0006098">
    <property type="term" value="P:pentose-phosphate shunt"/>
    <property type="evidence" value="ECO:0007669"/>
    <property type="project" value="UniProtKB-UniPathway"/>
</dbReference>
<name>S7T4M6_9BACT</name>
<evidence type="ECO:0000259" key="8">
    <source>
        <dbReference type="Pfam" id="PF01182"/>
    </source>
</evidence>
<dbReference type="Proteomes" id="UP000014975">
    <property type="component" value="Unassembled WGS sequence"/>
</dbReference>
<evidence type="ECO:0000256" key="1">
    <source>
        <dbReference type="ARBA" id="ARBA00000832"/>
    </source>
</evidence>
<dbReference type="GO" id="GO:0017057">
    <property type="term" value="F:6-phosphogluconolactonase activity"/>
    <property type="evidence" value="ECO:0007669"/>
    <property type="project" value="UniProtKB-UniRule"/>
</dbReference>
<evidence type="ECO:0000256" key="5">
    <source>
        <dbReference type="ARBA" id="ARBA00013198"/>
    </source>
</evidence>
<keyword evidence="7" id="KW-0378">Hydrolase</keyword>
<keyword evidence="10" id="KW-1185">Reference proteome</keyword>
<comment type="catalytic activity">
    <reaction evidence="1 7">
        <text>6-phospho-D-glucono-1,5-lactone + H2O = 6-phospho-D-gluconate + H(+)</text>
        <dbReference type="Rhea" id="RHEA:12556"/>
        <dbReference type="ChEBI" id="CHEBI:15377"/>
        <dbReference type="ChEBI" id="CHEBI:15378"/>
        <dbReference type="ChEBI" id="CHEBI:57955"/>
        <dbReference type="ChEBI" id="CHEBI:58759"/>
        <dbReference type="EC" id="3.1.1.31"/>
    </reaction>
</comment>
<evidence type="ECO:0000256" key="3">
    <source>
        <dbReference type="ARBA" id="ARBA00004961"/>
    </source>
</evidence>
<dbReference type="EMBL" id="ATHI01000028">
    <property type="protein sequence ID" value="EPR31571.1"/>
    <property type="molecule type" value="Genomic_DNA"/>
</dbReference>
<protein>
    <recommendedName>
        <fullName evidence="6 7">6-phosphogluconolactonase</fullName>
        <shortName evidence="7">6PGL</shortName>
        <ecNumber evidence="5 7">3.1.1.31</ecNumber>
    </recommendedName>
</protein>
<gene>
    <name evidence="7" type="primary">pgl</name>
    <name evidence="9" type="ORF">dsat_0895</name>
</gene>
<dbReference type="InterPro" id="IPR006148">
    <property type="entry name" value="Glc/Gal-6P_isomerase"/>
</dbReference>
<evidence type="ECO:0000256" key="6">
    <source>
        <dbReference type="ARBA" id="ARBA00020337"/>
    </source>
</evidence>
<evidence type="ECO:0000313" key="9">
    <source>
        <dbReference type="EMBL" id="EPR31571.1"/>
    </source>
</evidence>
<dbReference type="InterPro" id="IPR037171">
    <property type="entry name" value="NagB/RpiA_transferase-like"/>
</dbReference>
<proteinExistence type="inferred from homology"/>
<dbReference type="Gene3D" id="3.40.50.1360">
    <property type="match status" value="1"/>
</dbReference>
<dbReference type="eggNOG" id="COG0363">
    <property type="taxonomic scope" value="Bacteria"/>
</dbReference>
<dbReference type="InterPro" id="IPR039104">
    <property type="entry name" value="6PGL"/>
</dbReference>
<dbReference type="InterPro" id="IPR005900">
    <property type="entry name" value="6-phosphogluconolactonase_DevB"/>
</dbReference>
<sequence>MKRHIDLCESRMEFVFAAAQVVAEAAAAAVAERGRFLLALSGGGTPSPLYDELSRGEFRIPWASTHVFFSDERAVPPEDERSNYRMAADILLSKIPLPEGNVHRIQGERGAVDAADAAERDVRGFTGVAAPQMPVFDLVLLGMGADGHTASLFPGSAALSETDRCFVAAAAPDLDPRVERVTMTLPCIRAARRVAVLTGAKGKREALEAALAGCEEGDETLPVARISASEHLFWIIRP</sequence>
<dbReference type="PANTHER" id="PTHR11054">
    <property type="entry name" value="6-PHOSPHOGLUCONOLACTONASE"/>
    <property type="match status" value="1"/>
</dbReference>
<evidence type="ECO:0000256" key="7">
    <source>
        <dbReference type="RuleBase" id="RU365095"/>
    </source>
</evidence>
<dbReference type="AlphaFoldDB" id="S7T4M6"/>
<dbReference type="NCBIfam" id="TIGR01198">
    <property type="entry name" value="pgl"/>
    <property type="match status" value="1"/>
</dbReference>
<evidence type="ECO:0000313" key="10">
    <source>
        <dbReference type="Proteomes" id="UP000014975"/>
    </source>
</evidence>
<accession>S7T4M6</accession>
<reference evidence="9 10" key="1">
    <citation type="journal article" date="2013" name="Genome Announc.">
        <title>Draft genome sequences for three mercury-methylating, sulfate-reducing bacteria.</title>
        <authorList>
            <person name="Brown S.D."/>
            <person name="Hurt R.A.Jr."/>
            <person name="Gilmour C.C."/>
            <person name="Elias D.A."/>
        </authorList>
    </citation>
    <scope>NUCLEOTIDE SEQUENCE [LARGE SCALE GENOMIC DNA]</scope>
    <source>
        <strain evidence="9 10">DSM 16529</strain>
    </source>
</reference>
<dbReference type="SUPFAM" id="SSF100950">
    <property type="entry name" value="NagB/RpiA/CoA transferase-like"/>
    <property type="match status" value="1"/>
</dbReference>
<comment type="similarity">
    <text evidence="4 7">Belongs to the glucosamine/galactosamine-6-phosphate isomerase family. 6-phosphogluconolactonase subfamily.</text>
</comment>